<keyword evidence="2" id="KW-0472">Membrane</keyword>
<protein>
    <recommendedName>
        <fullName evidence="3">HD/PDEase domain-containing protein</fullName>
    </recommendedName>
</protein>
<proteinExistence type="predicted"/>
<dbReference type="PANTHER" id="PTHR36442:SF1">
    <property type="entry name" value="CYCLIC-DI-AMP PHOSPHODIESTERASE PGPH"/>
    <property type="match status" value="1"/>
</dbReference>
<reference evidence="5" key="1">
    <citation type="submission" date="2016-11" db="EMBL/GenBank/DDBJ databases">
        <authorList>
            <person name="Varghese N."/>
            <person name="Submissions S."/>
        </authorList>
    </citation>
    <scope>NUCLEOTIDE SEQUENCE [LARGE SCALE GENOMIC DNA]</scope>
    <source>
        <strain evidence="5">DSM 9756</strain>
    </source>
</reference>
<feature type="transmembrane region" description="Helical" evidence="2">
    <location>
        <begin position="518"/>
        <end position="542"/>
    </location>
</feature>
<dbReference type="Pfam" id="PF01966">
    <property type="entry name" value="HD"/>
    <property type="match status" value="1"/>
</dbReference>
<feature type="transmembrane region" description="Helical" evidence="2">
    <location>
        <begin position="381"/>
        <end position="398"/>
    </location>
</feature>
<keyword evidence="2" id="KW-0812">Transmembrane</keyword>
<name>A0A1M4SJA7_9BACT</name>
<dbReference type="Gene3D" id="1.10.3210.10">
    <property type="entry name" value="Hypothetical protein af1432"/>
    <property type="match status" value="1"/>
</dbReference>
<dbReference type="Proteomes" id="UP000184076">
    <property type="component" value="Unassembled WGS sequence"/>
</dbReference>
<evidence type="ECO:0000259" key="3">
    <source>
        <dbReference type="SMART" id="SM00471"/>
    </source>
</evidence>
<dbReference type="NCBIfam" id="TIGR00277">
    <property type="entry name" value="HDIG"/>
    <property type="match status" value="1"/>
</dbReference>
<evidence type="ECO:0000256" key="1">
    <source>
        <dbReference type="SAM" id="MobiDB-lite"/>
    </source>
</evidence>
<organism evidence="4 5">
    <name type="scientific">Desulfacinum infernum DSM 9756</name>
    <dbReference type="NCBI Taxonomy" id="1121391"/>
    <lineage>
        <taxon>Bacteria</taxon>
        <taxon>Pseudomonadati</taxon>
        <taxon>Thermodesulfobacteriota</taxon>
        <taxon>Syntrophobacteria</taxon>
        <taxon>Syntrophobacterales</taxon>
        <taxon>Syntrophobacteraceae</taxon>
        <taxon>Desulfacinum</taxon>
    </lineage>
</organism>
<dbReference type="InterPro" id="IPR006675">
    <property type="entry name" value="HDIG_dom"/>
</dbReference>
<feature type="domain" description="HD/PDEase" evidence="3">
    <location>
        <begin position="568"/>
        <end position="734"/>
    </location>
</feature>
<dbReference type="Pfam" id="PF07698">
    <property type="entry name" value="7TM-7TMR_HD"/>
    <property type="match status" value="1"/>
</dbReference>
<dbReference type="EMBL" id="FQVB01000003">
    <property type="protein sequence ID" value="SHE32238.1"/>
    <property type="molecule type" value="Genomic_DNA"/>
</dbReference>
<dbReference type="InterPro" id="IPR011621">
    <property type="entry name" value="Metal-dep_PHydrolase_7TM_intra"/>
</dbReference>
<dbReference type="InterPro" id="IPR003607">
    <property type="entry name" value="HD/PDEase_dom"/>
</dbReference>
<dbReference type="InterPro" id="IPR011624">
    <property type="entry name" value="Metal-dep_PHydrolase_7TM_extra"/>
</dbReference>
<feature type="region of interest" description="Disordered" evidence="1">
    <location>
        <begin position="1"/>
        <end position="26"/>
    </location>
</feature>
<evidence type="ECO:0000256" key="2">
    <source>
        <dbReference type="SAM" id="Phobius"/>
    </source>
</evidence>
<feature type="transmembrane region" description="Helical" evidence="2">
    <location>
        <begin position="419"/>
        <end position="452"/>
    </location>
</feature>
<dbReference type="Pfam" id="PF07697">
    <property type="entry name" value="7TMR-HDED"/>
    <property type="match status" value="1"/>
</dbReference>
<feature type="transmembrane region" description="Helical" evidence="2">
    <location>
        <begin position="458"/>
        <end position="475"/>
    </location>
</feature>
<dbReference type="PANTHER" id="PTHR36442">
    <property type="entry name" value="CYCLIC-DI-AMP PHOSPHODIESTERASE PGPH"/>
    <property type="match status" value="1"/>
</dbReference>
<sequence length="831" mass="91879">MEKEKKPEARRRKPEGLETPKPPRRWGADPHHAKVLLLVAFSFLAALLITPSFLTRTPAYQPGDVAVRNVKADRDFLLPDEEATARKREAARRGAPLVFDLHEKAYETVSVRLSKAFALMRRQIHEAQRALTMGLAPDRWEELHSQGRIPSTESGKPPAVPDRQTFQTTLGVSVRDEDFSILAEHRFSPELEKNLLRWIRESLAQGILASQAPPEVEAERRFKLKTGPIVIRKIPSLQEFRVASIERFPDVEGARRDLVQRIRKEEPDPELARSLASLAGSFLEPTLFYNPLETAAFEDAATEAVKPVYIQIKKNEMLIREGQRLHPEDVRRLQAYADSSPKQDGVLAFVGILLFLCLFLGVVGHVVDARVPSVRLDVKDYLFLATILLIIVALGRCADWINASMGSSLAYLDKRSLLYALPMAAGAMLSSIFFGITTAVFFSFALAVFVGLLCGTDFHIFTYTLIGSLVGSYGVNPCRNRLVPIKAGLLTGLANVTVLILIALFQESPSTPALFTNSFLAFLSGIIAGVLATGFTPLAELLCGYTTDIRLLELASMDQPLLQELMIQAPGTYHHSLIVGNMVEAAAKSIGANSLLAKVAGYYHDIGKIKKPLYFIENQLDGENRHEKLAPSMSSLILISHVKEGVELAKKHRLGRPIMEIISQHHGKSLISYFYQKALDAREKAQNTKGAELPPIDIEDYRYPGPKPQTKEAGLVMLADVVEAACRSLTEPTAARIQGLVNRLINNAFIDGQLDECELTLKDLHQIAKHFNQILATVHHKRIEYPGQPGQTGKGKTHGGDSNQRESKPDKDKPAANGTGGRADLKRLGLQ</sequence>
<dbReference type="InterPro" id="IPR052722">
    <property type="entry name" value="PgpH_phosphodiesterase"/>
</dbReference>
<feature type="transmembrane region" description="Helical" evidence="2">
    <location>
        <begin position="487"/>
        <end position="506"/>
    </location>
</feature>
<dbReference type="SMART" id="SM00471">
    <property type="entry name" value="HDc"/>
    <property type="match status" value="1"/>
</dbReference>
<dbReference type="InterPro" id="IPR006674">
    <property type="entry name" value="HD_domain"/>
</dbReference>
<accession>A0A1M4SJA7</accession>
<dbReference type="AlphaFoldDB" id="A0A1M4SJA7"/>
<evidence type="ECO:0000313" key="5">
    <source>
        <dbReference type="Proteomes" id="UP000184076"/>
    </source>
</evidence>
<keyword evidence="2" id="KW-1133">Transmembrane helix</keyword>
<dbReference type="STRING" id="1121391.SAMN02745206_00113"/>
<dbReference type="RefSeq" id="WP_073035938.1">
    <property type="nucleotide sequence ID" value="NZ_FQVB01000003.1"/>
</dbReference>
<dbReference type="CDD" id="cd00077">
    <property type="entry name" value="HDc"/>
    <property type="match status" value="1"/>
</dbReference>
<gene>
    <name evidence="4" type="ORF">SAMN02745206_00113</name>
</gene>
<evidence type="ECO:0000313" key="4">
    <source>
        <dbReference type="EMBL" id="SHE32238.1"/>
    </source>
</evidence>
<feature type="region of interest" description="Disordered" evidence="1">
    <location>
        <begin position="784"/>
        <end position="831"/>
    </location>
</feature>
<feature type="transmembrane region" description="Helical" evidence="2">
    <location>
        <begin position="346"/>
        <end position="366"/>
    </location>
</feature>
<feature type="transmembrane region" description="Helical" evidence="2">
    <location>
        <begin position="35"/>
        <end position="54"/>
    </location>
</feature>
<feature type="compositionally biased region" description="Basic and acidic residues" evidence="1">
    <location>
        <begin position="803"/>
        <end position="814"/>
    </location>
</feature>
<dbReference type="SUPFAM" id="SSF109604">
    <property type="entry name" value="HD-domain/PDEase-like"/>
    <property type="match status" value="1"/>
</dbReference>
<dbReference type="OrthoDB" id="9806952at2"/>
<keyword evidence="5" id="KW-1185">Reference proteome</keyword>